<evidence type="ECO:0000256" key="2">
    <source>
        <dbReference type="ARBA" id="ARBA00022679"/>
    </source>
</evidence>
<keyword evidence="2" id="KW-0808">Transferase</keyword>
<dbReference type="Pfam" id="PF02801">
    <property type="entry name" value="Ketoacyl-synt_C"/>
    <property type="match status" value="1"/>
</dbReference>
<dbReference type="InterPro" id="IPR014030">
    <property type="entry name" value="Ketoacyl_synth_N"/>
</dbReference>
<name>X1HDM3_9ZZZZ</name>
<dbReference type="SUPFAM" id="SSF53901">
    <property type="entry name" value="Thiolase-like"/>
    <property type="match status" value="1"/>
</dbReference>
<dbReference type="AlphaFoldDB" id="X1HDM3"/>
<comment type="caution">
    <text evidence="4">The sequence shown here is derived from an EMBL/GenBank/DDBJ whole genome shotgun (WGS) entry which is preliminary data.</text>
</comment>
<dbReference type="GO" id="GO:0005829">
    <property type="term" value="C:cytosol"/>
    <property type="evidence" value="ECO:0007669"/>
    <property type="project" value="TreeGrafter"/>
</dbReference>
<dbReference type="Gene3D" id="3.40.47.10">
    <property type="match status" value="2"/>
</dbReference>
<feature type="non-terminal residue" evidence="4">
    <location>
        <position position="1"/>
    </location>
</feature>
<dbReference type="InterPro" id="IPR014031">
    <property type="entry name" value="Ketoacyl_synth_C"/>
</dbReference>
<proteinExistence type="inferred from homology"/>
<evidence type="ECO:0000259" key="3">
    <source>
        <dbReference type="PROSITE" id="PS52004"/>
    </source>
</evidence>
<dbReference type="InterPro" id="IPR000794">
    <property type="entry name" value="Beta-ketoacyl_synthase"/>
</dbReference>
<feature type="non-terminal residue" evidence="4">
    <location>
        <position position="256"/>
    </location>
</feature>
<dbReference type="InterPro" id="IPR020841">
    <property type="entry name" value="PKS_Beta-ketoAc_synthase_dom"/>
</dbReference>
<sequence>PIRAASADGGFSLKGWGTHGIPQMFPLWLLKYLPNMHTCHTGVLWDAQGPSNSLTTSDAGGLLALDEAVRIIRRGSADWMLAGGAESRISPLLLIRYSLLGRLATANEQPASASRPFDAGRTGQVAAEGAAVFMIEPIEVAEKRGARIYGEVLGTGAGTTTAGINACDADGRATATAVRAALADAGLKPADLGAVLAHGAAYEPQDRSEAAGLAAALGDAAATVPVTATKGVTGNMGAASGLADLAALMFLKAADV</sequence>
<dbReference type="Pfam" id="PF00109">
    <property type="entry name" value="ketoacyl-synt"/>
    <property type="match status" value="1"/>
</dbReference>
<comment type="similarity">
    <text evidence="1">Belongs to the thiolase-like superfamily. Beta-ketoacyl-ACP synthases family.</text>
</comment>
<organism evidence="4">
    <name type="scientific">marine sediment metagenome</name>
    <dbReference type="NCBI Taxonomy" id="412755"/>
    <lineage>
        <taxon>unclassified sequences</taxon>
        <taxon>metagenomes</taxon>
        <taxon>ecological metagenomes</taxon>
    </lineage>
</organism>
<dbReference type="GO" id="GO:0006633">
    <property type="term" value="P:fatty acid biosynthetic process"/>
    <property type="evidence" value="ECO:0007669"/>
    <property type="project" value="TreeGrafter"/>
</dbReference>
<dbReference type="PANTHER" id="PTHR11712">
    <property type="entry name" value="POLYKETIDE SYNTHASE-RELATED"/>
    <property type="match status" value="1"/>
</dbReference>
<protein>
    <recommendedName>
        <fullName evidence="3">Ketosynthase family 3 (KS3) domain-containing protein</fullName>
    </recommendedName>
</protein>
<dbReference type="EMBL" id="BARU01034846">
    <property type="protein sequence ID" value="GAH68301.1"/>
    <property type="molecule type" value="Genomic_DNA"/>
</dbReference>
<dbReference type="GO" id="GO:0004315">
    <property type="term" value="F:3-oxoacyl-[acyl-carrier-protein] synthase activity"/>
    <property type="evidence" value="ECO:0007669"/>
    <property type="project" value="TreeGrafter"/>
</dbReference>
<feature type="domain" description="Ketosynthase family 3 (KS3)" evidence="3">
    <location>
        <begin position="1"/>
        <end position="256"/>
    </location>
</feature>
<evidence type="ECO:0000313" key="4">
    <source>
        <dbReference type="EMBL" id="GAH68301.1"/>
    </source>
</evidence>
<dbReference type="PANTHER" id="PTHR11712:SF336">
    <property type="entry name" value="3-OXOACYL-[ACYL-CARRIER-PROTEIN] SYNTHASE, MITOCHONDRIAL"/>
    <property type="match status" value="1"/>
</dbReference>
<gene>
    <name evidence="4" type="ORF">S03H2_54640</name>
</gene>
<dbReference type="PROSITE" id="PS52004">
    <property type="entry name" value="KS3_2"/>
    <property type="match status" value="1"/>
</dbReference>
<reference evidence="4" key="1">
    <citation type="journal article" date="2014" name="Front. Microbiol.">
        <title>High frequency of phylogenetically diverse reductive dehalogenase-homologous genes in deep subseafloor sedimentary metagenomes.</title>
        <authorList>
            <person name="Kawai M."/>
            <person name="Futagami T."/>
            <person name="Toyoda A."/>
            <person name="Takaki Y."/>
            <person name="Nishi S."/>
            <person name="Hori S."/>
            <person name="Arai W."/>
            <person name="Tsubouchi T."/>
            <person name="Morono Y."/>
            <person name="Uchiyama I."/>
            <person name="Ito T."/>
            <person name="Fujiyama A."/>
            <person name="Inagaki F."/>
            <person name="Takami H."/>
        </authorList>
    </citation>
    <scope>NUCLEOTIDE SEQUENCE</scope>
    <source>
        <strain evidence="4">Expedition CK06-06</strain>
    </source>
</reference>
<evidence type="ECO:0000256" key="1">
    <source>
        <dbReference type="ARBA" id="ARBA00008467"/>
    </source>
</evidence>
<dbReference type="InterPro" id="IPR016039">
    <property type="entry name" value="Thiolase-like"/>
</dbReference>
<accession>X1HDM3</accession>